<keyword evidence="3" id="KW-0731">Sigma factor</keyword>
<proteinExistence type="inferred from homology"/>
<dbReference type="Pfam" id="PF08281">
    <property type="entry name" value="Sigma70_r4_2"/>
    <property type="match status" value="1"/>
</dbReference>
<dbReference type="Gene3D" id="1.10.10.10">
    <property type="entry name" value="Winged helix-like DNA-binding domain superfamily/Winged helix DNA-binding domain"/>
    <property type="match status" value="1"/>
</dbReference>
<keyword evidence="4" id="KW-0238">DNA-binding</keyword>
<dbReference type="Gene3D" id="1.10.1740.10">
    <property type="match status" value="1"/>
</dbReference>
<accession>W1WWT7</accession>
<evidence type="ECO:0000256" key="4">
    <source>
        <dbReference type="ARBA" id="ARBA00023125"/>
    </source>
</evidence>
<evidence type="ECO:0000256" key="3">
    <source>
        <dbReference type="ARBA" id="ARBA00023082"/>
    </source>
</evidence>
<dbReference type="GO" id="GO:0016987">
    <property type="term" value="F:sigma factor activity"/>
    <property type="evidence" value="ECO:0007669"/>
    <property type="project" value="UniProtKB-KW"/>
</dbReference>
<dbReference type="PANTHER" id="PTHR43133:SF8">
    <property type="entry name" value="RNA POLYMERASE SIGMA FACTOR HI_1459-RELATED"/>
    <property type="match status" value="1"/>
</dbReference>
<dbReference type="GO" id="GO:0006352">
    <property type="term" value="P:DNA-templated transcription initiation"/>
    <property type="evidence" value="ECO:0007669"/>
    <property type="project" value="InterPro"/>
</dbReference>
<evidence type="ECO:0000259" key="6">
    <source>
        <dbReference type="Pfam" id="PF08281"/>
    </source>
</evidence>
<keyword evidence="5" id="KW-0804">Transcription</keyword>
<comment type="caution">
    <text evidence="7">The sequence shown here is derived from an EMBL/GenBank/DDBJ whole genome shotgun (WGS) entry which is preliminary data.</text>
</comment>
<dbReference type="InterPro" id="IPR014284">
    <property type="entry name" value="RNA_pol_sigma-70_dom"/>
</dbReference>
<protein>
    <recommendedName>
        <fullName evidence="6">RNA polymerase sigma factor 70 region 4 type 2 domain-containing protein</fullName>
    </recommendedName>
</protein>
<dbReference type="SUPFAM" id="SSF88946">
    <property type="entry name" value="Sigma2 domain of RNA polymerase sigma factors"/>
    <property type="match status" value="1"/>
</dbReference>
<organism evidence="7">
    <name type="scientific">human gut metagenome</name>
    <dbReference type="NCBI Taxonomy" id="408170"/>
    <lineage>
        <taxon>unclassified sequences</taxon>
        <taxon>metagenomes</taxon>
        <taxon>organismal metagenomes</taxon>
    </lineage>
</organism>
<name>W1WWT7_9ZZZZ</name>
<evidence type="ECO:0000256" key="5">
    <source>
        <dbReference type="ARBA" id="ARBA00023163"/>
    </source>
</evidence>
<keyword evidence="2" id="KW-0805">Transcription regulation</keyword>
<evidence type="ECO:0000313" key="7">
    <source>
        <dbReference type="EMBL" id="ETJ20899.1"/>
    </source>
</evidence>
<dbReference type="InterPro" id="IPR013324">
    <property type="entry name" value="RNA_pol_sigma_r3/r4-like"/>
</dbReference>
<sequence length="191" mass="22681">MKGGKNLEDHNIVDLYWFRDENAISETDKKYGSYCNTIANNILYNIEDSKECVNDTYLKTWNSIPPTRPKILKAFLGKITRNLALNIYKSKNCQKRKGEVPLVLDELKECIPSQNDIDTEMEEKYLTKYINEFLKSLPREKRIIIVQRYWYLYSIKDIAEKNNLSQSNVKMTLSRFRTKLKEFLEERGQYI</sequence>
<feature type="domain" description="RNA polymerase sigma factor 70 region 4 type 2" evidence="6">
    <location>
        <begin position="130"/>
        <end position="180"/>
    </location>
</feature>
<dbReference type="AlphaFoldDB" id="W1WWT7"/>
<reference evidence="7" key="1">
    <citation type="submission" date="2013-12" db="EMBL/GenBank/DDBJ databases">
        <title>A Varibaculum cambriense genome reconstructed from a premature infant gut community with otherwise low bacterial novelty that shifts toward anaerobic metabolism during the third week of life.</title>
        <authorList>
            <person name="Brown C.T."/>
            <person name="Sharon I."/>
            <person name="Thomas B.C."/>
            <person name="Castelle C.J."/>
            <person name="Morowitz M.J."/>
            <person name="Banfield J.F."/>
        </authorList>
    </citation>
    <scope>NUCLEOTIDE SEQUENCE</scope>
</reference>
<dbReference type="InterPro" id="IPR039425">
    <property type="entry name" value="RNA_pol_sigma-70-like"/>
</dbReference>
<dbReference type="PANTHER" id="PTHR43133">
    <property type="entry name" value="RNA POLYMERASE ECF-TYPE SIGMA FACTO"/>
    <property type="match status" value="1"/>
</dbReference>
<evidence type="ECO:0000256" key="2">
    <source>
        <dbReference type="ARBA" id="ARBA00023015"/>
    </source>
</evidence>
<comment type="similarity">
    <text evidence="1">Belongs to the sigma-70 factor family. ECF subfamily.</text>
</comment>
<dbReference type="GO" id="GO:0003677">
    <property type="term" value="F:DNA binding"/>
    <property type="evidence" value="ECO:0007669"/>
    <property type="project" value="UniProtKB-KW"/>
</dbReference>
<dbReference type="InterPro" id="IPR013325">
    <property type="entry name" value="RNA_pol_sigma_r2"/>
</dbReference>
<dbReference type="SUPFAM" id="SSF88659">
    <property type="entry name" value="Sigma3 and sigma4 domains of RNA polymerase sigma factors"/>
    <property type="match status" value="1"/>
</dbReference>
<dbReference type="NCBIfam" id="TIGR02937">
    <property type="entry name" value="sigma70-ECF"/>
    <property type="match status" value="1"/>
</dbReference>
<dbReference type="EMBL" id="AZMM01018371">
    <property type="protein sequence ID" value="ETJ20899.1"/>
    <property type="molecule type" value="Genomic_DNA"/>
</dbReference>
<dbReference type="InterPro" id="IPR036388">
    <property type="entry name" value="WH-like_DNA-bd_sf"/>
</dbReference>
<evidence type="ECO:0000256" key="1">
    <source>
        <dbReference type="ARBA" id="ARBA00010641"/>
    </source>
</evidence>
<dbReference type="InterPro" id="IPR013249">
    <property type="entry name" value="RNA_pol_sigma70_r4_t2"/>
</dbReference>
<gene>
    <name evidence="7" type="ORF">Q604_UNBC18371G0016</name>
</gene>